<evidence type="ECO:0008006" key="4">
    <source>
        <dbReference type="Google" id="ProtNLM"/>
    </source>
</evidence>
<dbReference type="Gene3D" id="1.25.40.180">
    <property type="match status" value="2"/>
</dbReference>
<evidence type="ECO:0000313" key="3">
    <source>
        <dbReference type="Proteomes" id="UP000821853"/>
    </source>
</evidence>
<dbReference type="GO" id="GO:0008190">
    <property type="term" value="F:eukaryotic initiation factor 4E binding"/>
    <property type="evidence" value="ECO:0007669"/>
    <property type="project" value="InterPro"/>
</dbReference>
<proteinExistence type="predicted"/>
<dbReference type="Proteomes" id="UP000821853">
    <property type="component" value="Chromosome 4"/>
</dbReference>
<dbReference type="OrthoDB" id="6357832at2759"/>
<dbReference type="InterPro" id="IPR040160">
    <property type="entry name" value="Mxt"/>
</dbReference>
<protein>
    <recommendedName>
        <fullName evidence="4">MIF4G domain-containing protein</fullName>
    </recommendedName>
</protein>
<sequence length="756" mass="82918">MAFAAPSECNDLFAQMEELCCLFDRGDFGSKLATQVANVCELLKKQGARMRVTNKEALDRCFEALYEVACSDRLHQASYLRLLEVIELRACSWNMTDDLKNFYIRKVQESEKHQPRNGMPSQTPAVAPQQQQQRRTDVGTRHKMRRDAPGETEASGCVRKGWSHMHSLWLDDTPGNIGPGDCSTAANVARDKLERVDSAEVVKATTDLPSVTDGSYQPATTAFTFCPAVQPANSFALISHQSIAGGDGTAHTKLAKNALGSDGSLVHCVQTERRGRPAMVSVGLNHQPLSAAQLFIPPSNRGQGAYSSDFLVECAQTPLSVGIPRGFHPLNHQVGGVTVKRPRGRGRAPASSSNVQLPQALTSVSGEKSYLPADPQPQHKQYSRDFLIECSRSSLAVRVPPDFPSLDRDIEEILVANVCDLLKKQGARICATNKEALDRCFEALQEMACCDRLHKASYLRLLEVIELRGCSWKMTDDVKNFYIRKVQEAEEHPPRNDMPSQSPVPAQQQQQRRTDVATGHKMTRDASGDTEASGCVLKLSTEMRSFWFDNSPVYVNPETCSTAVNLPRDKLEKVNNSEGVKATKDFPSDIDGADQLATTAFKFCPRVEPAYSFAQISHKEFAGGDGAAHTKLANNVLGSGGSLVHCGQTERLGSVALVTGRQNHQPLSTTQVFIPPRNRGLGAYSSDFLVEYAKTPLSVGIPRDAHSLYHQVGDVTVKRPRGRGRAPSRPTSNFLKPHFSSRGEILSAGYPHHDAR</sequence>
<dbReference type="GO" id="GO:0005737">
    <property type="term" value="C:cytoplasm"/>
    <property type="evidence" value="ECO:0007669"/>
    <property type="project" value="TreeGrafter"/>
</dbReference>
<dbReference type="EMBL" id="JABSTR010000006">
    <property type="protein sequence ID" value="KAH9373054.1"/>
    <property type="molecule type" value="Genomic_DNA"/>
</dbReference>
<feature type="compositionally biased region" description="Low complexity" evidence="1">
    <location>
        <begin position="122"/>
        <end position="133"/>
    </location>
</feature>
<feature type="region of interest" description="Disordered" evidence="1">
    <location>
        <begin position="337"/>
        <end position="358"/>
    </location>
</feature>
<comment type="caution">
    <text evidence="2">The sequence shown here is derived from an EMBL/GenBank/DDBJ whole genome shotgun (WGS) entry which is preliminary data.</text>
</comment>
<feature type="compositionally biased region" description="Low complexity" evidence="1">
    <location>
        <begin position="500"/>
        <end position="511"/>
    </location>
</feature>
<feature type="region of interest" description="Disordered" evidence="1">
    <location>
        <begin position="490"/>
        <end position="529"/>
    </location>
</feature>
<dbReference type="GO" id="GO:0034518">
    <property type="term" value="C:RNA cap binding complex"/>
    <property type="evidence" value="ECO:0007669"/>
    <property type="project" value="TreeGrafter"/>
</dbReference>
<evidence type="ECO:0000313" key="2">
    <source>
        <dbReference type="EMBL" id="KAH9373054.1"/>
    </source>
</evidence>
<reference evidence="2 3" key="1">
    <citation type="journal article" date="2020" name="Cell">
        <title>Large-Scale Comparative Analyses of Tick Genomes Elucidate Their Genetic Diversity and Vector Capacities.</title>
        <authorList>
            <consortium name="Tick Genome and Microbiome Consortium (TIGMIC)"/>
            <person name="Jia N."/>
            <person name="Wang J."/>
            <person name="Shi W."/>
            <person name="Du L."/>
            <person name="Sun Y."/>
            <person name="Zhan W."/>
            <person name="Jiang J.F."/>
            <person name="Wang Q."/>
            <person name="Zhang B."/>
            <person name="Ji P."/>
            <person name="Bell-Sakyi L."/>
            <person name="Cui X.M."/>
            <person name="Yuan T.T."/>
            <person name="Jiang B.G."/>
            <person name="Yang W.F."/>
            <person name="Lam T.T."/>
            <person name="Chang Q.C."/>
            <person name="Ding S.J."/>
            <person name="Wang X.J."/>
            <person name="Zhu J.G."/>
            <person name="Ruan X.D."/>
            <person name="Zhao L."/>
            <person name="Wei J.T."/>
            <person name="Ye R.Z."/>
            <person name="Que T.C."/>
            <person name="Du C.H."/>
            <person name="Zhou Y.H."/>
            <person name="Cheng J.X."/>
            <person name="Dai P.F."/>
            <person name="Guo W.B."/>
            <person name="Han X.H."/>
            <person name="Huang E.J."/>
            <person name="Li L.F."/>
            <person name="Wei W."/>
            <person name="Gao Y.C."/>
            <person name="Liu J.Z."/>
            <person name="Shao H.Z."/>
            <person name="Wang X."/>
            <person name="Wang C.C."/>
            <person name="Yang T.C."/>
            <person name="Huo Q.B."/>
            <person name="Li W."/>
            <person name="Chen H.Y."/>
            <person name="Chen S.E."/>
            <person name="Zhou L.G."/>
            <person name="Ni X.B."/>
            <person name="Tian J.H."/>
            <person name="Sheng Y."/>
            <person name="Liu T."/>
            <person name="Pan Y.S."/>
            <person name="Xia L.Y."/>
            <person name="Li J."/>
            <person name="Zhao F."/>
            <person name="Cao W.C."/>
        </authorList>
    </citation>
    <scope>NUCLEOTIDE SEQUENCE [LARGE SCALE GENOMIC DNA]</scope>
    <source>
        <strain evidence="2">HaeL-2018</strain>
    </source>
</reference>
<dbReference type="AlphaFoldDB" id="A0A9J6G3T2"/>
<accession>A0A9J6G3T2</accession>
<dbReference type="GO" id="GO:0045727">
    <property type="term" value="P:positive regulation of translation"/>
    <property type="evidence" value="ECO:0007669"/>
    <property type="project" value="InterPro"/>
</dbReference>
<dbReference type="PANTHER" id="PTHR20849">
    <property type="entry name" value="EUKARYOTIC TRANSLATION INITIATION FACTOR 4E-BINDING PROTEIN MEXTLI"/>
    <property type="match status" value="1"/>
</dbReference>
<feature type="region of interest" description="Disordered" evidence="1">
    <location>
        <begin position="718"/>
        <end position="738"/>
    </location>
</feature>
<dbReference type="GO" id="GO:1901190">
    <property type="term" value="P:regulation of formation of translation initiation ternary complex"/>
    <property type="evidence" value="ECO:0007669"/>
    <property type="project" value="TreeGrafter"/>
</dbReference>
<organism evidence="2 3">
    <name type="scientific">Haemaphysalis longicornis</name>
    <name type="common">Bush tick</name>
    <dbReference type="NCBI Taxonomy" id="44386"/>
    <lineage>
        <taxon>Eukaryota</taxon>
        <taxon>Metazoa</taxon>
        <taxon>Ecdysozoa</taxon>
        <taxon>Arthropoda</taxon>
        <taxon>Chelicerata</taxon>
        <taxon>Arachnida</taxon>
        <taxon>Acari</taxon>
        <taxon>Parasitiformes</taxon>
        <taxon>Ixodida</taxon>
        <taxon>Ixodoidea</taxon>
        <taxon>Ixodidae</taxon>
        <taxon>Haemaphysalinae</taxon>
        <taxon>Haemaphysalis</taxon>
    </lineage>
</organism>
<dbReference type="PANTHER" id="PTHR20849:SF2">
    <property type="entry name" value="EUKARYOTIC TRANSLATION INITIATION FACTOR 4E-BINDING PROTEIN MEXTLI"/>
    <property type="match status" value="1"/>
</dbReference>
<dbReference type="GO" id="GO:0003743">
    <property type="term" value="F:translation initiation factor activity"/>
    <property type="evidence" value="ECO:0007669"/>
    <property type="project" value="TreeGrafter"/>
</dbReference>
<dbReference type="VEuPathDB" id="VectorBase:HLOH_056358"/>
<name>A0A9J6G3T2_HAELO</name>
<evidence type="ECO:0000256" key="1">
    <source>
        <dbReference type="SAM" id="MobiDB-lite"/>
    </source>
</evidence>
<feature type="region of interest" description="Disordered" evidence="1">
    <location>
        <begin position="110"/>
        <end position="156"/>
    </location>
</feature>
<keyword evidence="3" id="KW-1185">Reference proteome</keyword>
<gene>
    <name evidence="2" type="ORF">HPB48_018065</name>
</gene>